<organism evidence="14 15">
    <name type="scientific">Reticulomyxa filosa</name>
    <dbReference type="NCBI Taxonomy" id="46433"/>
    <lineage>
        <taxon>Eukaryota</taxon>
        <taxon>Sar</taxon>
        <taxon>Rhizaria</taxon>
        <taxon>Retaria</taxon>
        <taxon>Foraminifera</taxon>
        <taxon>Monothalamids</taxon>
        <taxon>Reticulomyxidae</taxon>
        <taxon>Reticulomyxa</taxon>
    </lineage>
</organism>
<dbReference type="PANTHER" id="PTHR28004:SF2">
    <property type="entry name" value="D-SERINE DEHYDRATASE"/>
    <property type="match status" value="1"/>
</dbReference>
<keyword evidence="7" id="KW-0456">Lyase</keyword>
<keyword evidence="12" id="KW-0812">Transmembrane</keyword>
<keyword evidence="12" id="KW-1133">Transmembrane helix</keyword>
<evidence type="ECO:0000256" key="5">
    <source>
        <dbReference type="ARBA" id="ARBA00022833"/>
    </source>
</evidence>
<dbReference type="InterPro" id="IPR026956">
    <property type="entry name" value="D-ser_dehydrat-like_dom"/>
</dbReference>
<reference evidence="14 15" key="1">
    <citation type="journal article" date="2013" name="Curr. Biol.">
        <title>The Genome of the Foraminiferan Reticulomyxa filosa.</title>
        <authorList>
            <person name="Glockner G."/>
            <person name="Hulsmann N."/>
            <person name="Schleicher M."/>
            <person name="Noegel A.A."/>
            <person name="Eichinger L."/>
            <person name="Gallinger C."/>
            <person name="Pawlowski J."/>
            <person name="Sierra R."/>
            <person name="Euteneuer U."/>
            <person name="Pillet L."/>
            <person name="Moustafa A."/>
            <person name="Platzer M."/>
            <person name="Groth M."/>
            <person name="Szafranski K."/>
            <person name="Schliwa M."/>
        </authorList>
    </citation>
    <scope>NUCLEOTIDE SEQUENCE [LARGE SCALE GENOMIC DNA]</scope>
</reference>
<dbReference type="Proteomes" id="UP000023152">
    <property type="component" value="Unassembled WGS sequence"/>
</dbReference>
<dbReference type="SMART" id="SM01119">
    <property type="entry name" value="D-ser_dehydrat"/>
    <property type="match status" value="1"/>
</dbReference>
<dbReference type="FunFam" id="3.20.20.10:FF:000016">
    <property type="entry name" value="D-serine dehydratase"/>
    <property type="match status" value="1"/>
</dbReference>
<protein>
    <recommendedName>
        <fullName evidence="10">D-serine dehydratase</fullName>
        <ecNumber evidence="9">4.3.1.18</ecNumber>
    </recommendedName>
    <alternativeName>
        <fullName evidence="11">D-serine deaminase</fullName>
    </alternativeName>
</protein>
<keyword evidence="5" id="KW-0862">Zinc</keyword>
<dbReference type="InterPro" id="IPR001608">
    <property type="entry name" value="Ala_racemase_N"/>
</dbReference>
<evidence type="ECO:0000256" key="9">
    <source>
        <dbReference type="ARBA" id="ARBA00066349"/>
    </source>
</evidence>
<dbReference type="InterPro" id="IPR042208">
    <property type="entry name" value="D-ser_dehydrat-like_sf"/>
</dbReference>
<dbReference type="InterPro" id="IPR051466">
    <property type="entry name" value="D-amino_acid_metab_enzyme"/>
</dbReference>
<dbReference type="SUPFAM" id="SSF51419">
    <property type="entry name" value="PLP-binding barrel"/>
    <property type="match status" value="1"/>
</dbReference>
<feature type="domain" description="D-serine dehydratase-like" evidence="13">
    <location>
        <begin position="443"/>
        <end position="541"/>
    </location>
</feature>
<dbReference type="GO" id="GO:0046872">
    <property type="term" value="F:metal ion binding"/>
    <property type="evidence" value="ECO:0007669"/>
    <property type="project" value="UniProtKB-KW"/>
</dbReference>
<comment type="cofactor">
    <cofactor evidence="2">
        <name>Zn(2+)</name>
        <dbReference type="ChEBI" id="CHEBI:29105"/>
    </cofactor>
</comment>
<evidence type="ECO:0000256" key="10">
    <source>
        <dbReference type="ARBA" id="ARBA00069616"/>
    </source>
</evidence>
<accession>X6NU67</accession>
<dbReference type="GO" id="GO:0036088">
    <property type="term" value="P:D-serine catabolic process"/>
    <property type="evidence" value="ECO:0007669"/>
    <property type="project" value="TreeGrafter"/>
</dbReference>
<dbReference type="Pfam" id="PF14031">
    <property type="entry name" value="D-ser_dehydrat"/>
    <property type="match status" value="1"/>
</dbReference>
<evidence type="ECO:0000256" key="7">
    <source>
        <dbReference type="ARBA" id="ARBA00023239"/>
    </source>
</evidence>
<dbReference type="PANTHER" id="PTHR28004">
    <property type="entry name" value="ZGC:162816-RELATED"/>
    <property type="match status" value="1"/>
</dbReference>
<dbReference type="Gene3D" id="3.20.20.10">
    <property type="entry name" value="Alanine racemase"/>
    <property type="match status" value="1"/>
</dbReference>
<keyword evidence="12" id="KW-0472">Membrane</keyword>
<dbReference type="OrthoDB" id="20198at2759"/>
<evidence type="ECO:0000256" key="12">
    <source>
        <dbReference type="SAM" id="Phobius"/>
    </source>
</evidence>
<gene>
    <name evidence="14" type="ORF">RFI_07794</name>
</gene>
<proteinExistence type="inferred from homology"/>
<comment type="caution">
    <text evidence="14">The sequence shown here is derived from an EMBL/GenBank/DDBJ whole genome shotgun (WGS) entry which is preliminary data.</text>
</comment>
<evidence type="ECO:0000259" key="13">
    <source>
        <dbReference type="SMART" id="SM01119"/>
    </source>
</evidence>
<evidence type="ECO:0000256" key="1">
    <source>
        <dbReference type="ARBA" id="ARBA00001933"/>
    </source>
</evidence>
<dbReference type="AlphaFoldDB" id="X6NU67"/>
<keyword evidence="6" id="KW-0663">Pyridoxal phosphate</keyword>
<evidence type="ECO:0000256" key="11">
    <source>
        <dbReference type="ARBA" id="ARBA00075219"/>
    </source>
</evidence>
<keyword evidence="15" id="KW-1185">Reference proteome</keyword>
<keyword evidence="4" id="KW-0479">Metal-binding</keyword>
<dbReference type="InterPro" id="IPR029066">
    <property type="entry name" value="PLP-binding_barrel"/>
</dbReference>
<dbReference type="EC" id="4.3.1.18" evidence="9"/>
<evidence type="ECO:0000256" key="3">
    <source>
        <dbReference type="ARBA" id="ARBA00005323"/>
    </source>
</evidence>
<comment type="cofactor">
    <cofactor evidence="1">
        <name>pyridoxal 5'-phosphate</name>
        <dbReference type="ChEBI" id="CHEBI:597326"/>
    </cofactor>
</comment>
<dbReference type="EMBL" id="ASPP01006115">
    <property type="protein sequence ID" value="ETO29329.1"/>
    <property type="molecule type" value="Genomic_DNA"/>
</dbReference>
<feature type="transmembrane region" description="Helical" evidence="12">
    <location>
        <begin position="531"/>
        <end position="551"/>
    </location>
</feature>
<dbReference type="Gene3D" id="2.40.37.20">
    <property type="entry name" value="D-serine dehydratase-like domain"/>
    <property type="match status" value="1"/>
</dbReference>
<name>X6NU67_RETFI</name>
<evidence type="ECO:0000256" key="4">
    <source>
        <dbReference type="ARBA" id="ARBA00022723"/>
    </source>
</evidence>
<dbReference type="GO" id="GO:0008721">
    <property type="term" value="F:D-serine ammonia-lyase activity"/>
    <property type="evidence" value="ECO:0007669"/>
    <property type="project" value="UniProtKB-EC"/>
</dbReference>
<evidence type="ECO:0000313" key="14">
    <source>
        <dbReference type="EMBL" id="ETO29329.1"/>
    </source>
</evidence>
<evidence type="ECO:0000313" key="15">
    <source>
        <dbReference type="Proteomes" id="UP000023152"/>
    </source>
</evidence>
<evidence type="ECO:0000256" key="6">
    <source>
        <dbReference type="ARBA" id="ARBA00022898"/>
    </source>
</evidence>
<sequence length="573" mass="66213">MSLNVIGFVLENFSSKKKKSIKILFKTTYEGLLKKKRILPIQFRTSGNKAKKLGKKIKKKKRFDQGKGQLEQYLLDVLSQRKKYRTKNYIVLLCSMWKGLKKYKPSTLSVFIGNARCFTNISSDIPGLTNRVYHGKPSQVKFGETDIKHLRTPCCLINKDVVSSNCNKIQEFIGKEKLKLRAHMKSHKTKEIGEMQLSQYPSYQTETRIEVSTLPELWFYASQEYFDHILYGVPLSASKIDDIYQVCVYQYTKHRHAHKKIQVLIDNLEVAQQLLDFSIKQDSNFKWNIFIKVDCGYHRYQLKKKKKKKAGIDISSGSEEVEKLAQFLFDNEDIFKLEGLYSYSGQTYSTKGERYIQESFEKECNVINKCLQTLSQRGLTIDTVSVGSTPVVSLCKNVKGKQNWGIQVQNEKTEIEMHPGNYVFYDAMQYEYHSCQDIAQQIGLTVLCRVIGAYENRQEWLVDCGSVALSKDKHDHNDGNIVGSGYGMLLGFPELELYSLSQEVGIIRVKKDCKHKKFVDFRLKPNDVLRVIPFTLVWLLASIHFIMLSIITTKSLTFIKKLWDGETTLYIFS</sequence>
<dbReference type="Pfam" id="PF01168">
    <property type="entry name" value="Ala_racemase_N"/>
    <property type="match status" value="1"/>
</dbReference>
<feature type="non-terminal residue" evidence="14">
    <location>
        <position position="573"/>
    </location>
</feature>
<comment type="catalytic activity">
    <reaction evidence="8">
        <text>D-serine = pyruvate + NH4(+)</text>
        <dbReference type="Rhea" id="RHEA:13977"/>
        <dbReference type="ChEBI" id="CHEBI:15361"/>
        <dbReference type="ChEBI" id="CHEBI:28938"/>
        <dbReference type="ChEBI" id="CHEBI:35247"/>
        <dbReference type="EC" id="4.3.1.18"/>
    </reaction>
    <physiologicalReaction direction="left-to-right" evidence="8">
        <dbReference type="Rhea" id="RHEA:13978"/>
    </physiologicalReaction>
</comment>
<comment type="similarity">
    <text evidence="3">Belongs to the DSD1 family.</text>
</comment>
<evidence type="ECO:0000256" key="2">
    <source>
        <dbReference type="ARBA" id="ARBA00001947"/>
    </source>
</evidence>
<evidence type="ECO:0000256" key="8">
    <source>
        <dbReference type="ARBA" id="ARBA00051198"/>
    </source>
</evidence>